<protein>
    <submittedName>
        <fullName evidence="2">Cytochrome oxidase maturation protein, cbb3-type</fullName>
    </submittedName>
</protein>
<dbReference type="Proteomes" id="UP000184485">
    <property type="component" value="Unassembled WGS sequence"/>
</dbReference>
<reference evidence="2 3" key="1">
    <citation type="submission" date="2016-11" db="EMBL/GenBank/DDBJ databases">
        <authorList>
            <person name="Jaros S."/>
            <person name="Januszkiewicz K."/>
            <person name="Wedrychowicz H."/>
        </authorList>
    </citation>
    <scope>NUCLEOTIDE SEQUENCE [LARGE SCALE GENOMIC DNA]</scope>
    <source>
        <strain evidence="2 3">DSM 19436</strain>
    </source>
</reference>
<dbReference type="STRING" id="1122133.SAMN02745157_2906"/>
<name>A0A1M5E6C1_9HYPH</name>
<dbReference type="InterPro" id="IPR004714">
    <property type="entry name" value="Cyt_oxidase_maturation_cbb3"/>
</dbReference>
<feature type="transmembrane region" description="Helical" evidence="1">
    <location>
        <begin position="6"/>
        <end position="26"/>
    </location>
</feature>
<dbReference type="PANTHER" id="PTHR41532">
    <property type="entry name" value="FIXS PROTEIN"/>
    <property type="match status" value="1"/>
</dbReference>
<sequence>MNGLVILIPAAICLGLLALVTFLWSLKTGQYDDLKGASERILDDEAPIRRVDGK</sequence>
<dbReference type="RefSeq" id="WP_073053858.1">
    <property type="nucleotide sequence ID" value="NZ_FQUP01000002.1"/>
</dbReference>
<dbReference type="NCBIfam" id="TIGR00847">
    <property type="entry name" value="ccoS"/>
    <property type="match status" value="1"/>
</dbReference>
<evidence type="ECO:0000313" key="2">
    <source>
        <dbReference type="EMBL" id="SHF74793.1"/>
    </source>
</evidence>
<keyword evidence="1" id="KW-0812">Transmembrane</keyword>
<keyword evidence="1" id="KW-0472">Membrane</keyword>
<keyword evidence="3" id="KW-1185">Reference proteome</keyword>
<dbReference type="PANTHER" id="PTHR41532:SF1">
    <property type="entry name" value="FIXS PROTEIN"/>
    <property type="match status" value="1"/>
</dbReference>
<evidence type="ECO:0000256" key="1">
    <source>
        <dbReference type="SAM" id="Phobius"/>
    </source>
</evidence>
<organism evidence="2 3">
    <name type="scientific">Kaistia soli DSM 19436</name>
    <dbReference type="NCBI Taxonomy" id="1122133"/>
    <lineage>
        <taxon>Bacteria</taxon>
        <taxon>Pseudomonadati</taxon>
        <taxon>Pseudomonadota</taxon>
        <taxon>Alphaproteobacteria</taxon>
        <taxon>Hyphomicrobiales</taxon>
        <taxon>Kaistiaceae</taxon>
        <taxon>Kaistia</taxon>
    </lineage>
</organism>
<dbReference type="AlphaFoldDB" id="A0A1M5E6C1"/>
<evidence type="ECO:0000313" key="3">
    <source>
        <dbReference type="Proteomes" id="UP000184485"/>
    </source>
</evidence>
<accession>A0A1M5E6C1</accession>
<dbReference type="Pfam" id="PF03597">
    <property type="entry name" value="FixS"/>
    <property type="match status" value="1"/>
</dbReference>
<dbReference type="OrthoDB" id="9802763at2"/>
<proteinExistence type="predicted"/>
<gene>
    <name evidence="2" type="ORF">SAMN02745157_2906</name>
</gene>
<keyword evidence="1" id="KW-1133">Transmembrane helix</keyword>
<dbReference type="EMBL" id="FQUP01000002">
    <property type="protein sequence ID" value="SHF74793.1"/>
    <property type="molecule type" value="Genomic_DNA"/>
</dbReference>